<dbReference type="Pfam" id="PF03009">
    <property type="entry name" value="GDPD"/>
    <property type="match status" value="1"/>
</dbReference>
<dbReference type="PROSITE" id="PS51704">
    <property type="entry name" value="GP_PDE"/>
    <property type="match status" value="1"/>
</dbReference>
<dbReference type="SUPFAM" id="SSF51695">
    <property type="entry name" value="PLC-like phosphodiesterases"/>
    <property type="match status" value="1"/>
</dbReference>
<comment type="caution">
    <text evidence="2">The sequence shown here is derived from an EMBL/GenBank/DDBJ whole genome shotgun (WGS) entry which is preliminary data.</text>
</comment>
<organism evidence="2 3">
    <name type="scientific">Aquisalibacillus elongatus</name>
    <dbReference type="NCBI Taxonomy" id="485577"/>
    <lineage>
        <taxon>Bacteria</taxon>
        <taxon>Bacillati</taxon>
        <taxon>Bacillota</taxon>
        <taxon>Bacilli</taxon>
        <taxon>Bacillales</taxon>
        <taxon>Bacillaceae</taxon>
        <taxon>Aquisalibacillus</taxon>
    </lineage>
</organism>
<dbReference type="GO" id="GO:0006629">
    <property type="term" value="P:lipid metabolic process"/>
    <property type="evidence" value="ECO:0007669"/>
    <property type="project" value="InterPro"/>
</dbReference>
<dbReference type="InterPro" id="IPR017946">
    <property type="entry name" value="PLC-like_Pdiesterase_TIM-brl"/>
</dbReference>
<dbReference type="PANTHER" id="PTHR46211">
    <property type="entry name" value="GLYCEROPHOSPHORYL DIESTER PHOSPHODIESTERASE"/>
    <property type="match status" value="1"/>
</dbReference>
<dbReference type="EMBL" id="RKRF01000007">
    <property type="protein sequence ID" value="RPF55700.1"/>
    <property type="molecule type" value="Genomic_DNA"/>
</dbReference>
<name>A0A3N5BKB5_9BACI</name>
<keyword evidence="3" id="KW-1185">Reference proteome</keyword>
<dbReference type="GO" id="GO:0008081">
    <property type="term" value="F:phosphoric diester hydrolase activity"/>
    <property type="evidence" value="ECO:0007669"/>
    <property type="project" value="InterPro"/>
</dbReference>
<accession>A0A3N5BKB5</accession>
<sequence length="243" mass="27943">MAIISTKVFAHRGASQYAPENTLPAFELAEQLGADGIELDVQLTKDLIPVIIHDENIRRTTNGTGFVQNYTLDELQEFDAGYWFSKHYIHTPIMSLKEFLQWIQNRDLLINVELKTNVIEYPTIEKRVMDLINEYNVIDRTIISSYNPNTIKRLRDINDDIELALLTNIQLGKVDEVLDDIGANALHFKSRLLSSKMVKLLFDKNIPYRVFTVNRVSTMKKCVTMEADGIFSDVPDIMKKHKP</sequence>
<reference evidence="2 3" key="1">
    <citation type="submission" date="2018-11" db="EMBL/GenBank/DDBJ databases">
        <title>Genomic Encyclopedia of Type Strains, Phase IV (KMG-IV): sequencing the most valuable type-strain genomes for metagenomic binning, comparative biology and taxonomic classification.</title>
        <authorList>
            <person name="Goeker M."/>
        </authorList>
    </citation>
    <scope>NUCLEOTIDE SEQUENCE [LARGE SCALE GENOMIC DNA]</scope>
    <source>
        <strain evidence="2 3">DSM 18090</strain>
    </source>
</reference>
<dbReference type="AlphaFoldDB" id="A0A3N5BKB5"/>
<evidence type="ECO:0000313" key="3">
    <source>
        <dbReference type="Proteomes" id="UP000276443"/>
    </source>
</evidence>
<gene>
    <name evidence="2" type="ORF">EDC24_0584</name>
</gene>
<proteinExistence type="predicted"/>
<protein>
    <submittedName>
        <fullName evidence="2">Glycerophosphoryl diester phosphodiesterase</fullName>
    </submittedName>
</protein>
<dbReference type="Gene3D" id="3.20.20.190">
    <property type="entry name" value="Phosphatidylinositol (PI) phosphodiesterase"/>
    <property type="match status" value="1"/>
</dbReference>
<dbReference type="CDD" id="cd08563">
    <property type="entry name" value="GDPD_TtGDE_like"/>
    <property type="match status" value="1"/>
</dbReference>
<evidence type="ECO:0000259" key="1">
    <source>
        <dbReference type="PROSITE" id="PS51704"/>
    </source>
</evidence>
<dbReference type="InterPro" id="IPR030395">
    <property type="entry name" value="GP_PDE_dom"/>
</dbReference>
<feature type="domain" description="GP-PDE" evidence="1">
    <location>
        <begin position="6"/>
        <end position="242"/>
    </location>
</feature>
<evidence type="ECO:0000313" key="2">
    <source>
        <dbReference type="EMBL" id="RPF55700.1"/>
    </source>
</evidence>
<dbReference type="Proteomes" id="UP000276443">
    <property type="component" value="Unassembled WGS sequence"/>
</dbReference>
<dbReference type="PANTHER" id="PTHR46211:SF1">
    <property type="entry name" value="GLYCEROPHOSPHODIESTER PHOSPHODIESTERASE, CYTOPLASMIC"/>
    <property type="match status" value="1"/>
</dbReference>